<evidence type="ECO:0000256" key="2">
    <source>
        <dbReference type="ARBA" id="ARBA00004236"/>
    </source>
</evidence>
<evidence type="ECO:0000256" key="10">
    <source>
        <dbReference type="ARBA" id="ARBA00023136"/>
    </source>
</evidence>
<dbReference type="GO" id="GO:0042277">
    <property type="term" value="F:peptide binding"/>
    <property type="evidence" value="ECO:0007669"/>
    <property type="project" value="TreeGrafter"/>
</dbReference>
<accession>A0AAN8XKS7</accession>
<dbReference type="Gene3D" id="1.25.50.20">
    <property type="match status" value="1"/>
</dbReference>
<dbReference type="GO" id="GO:0043171">
    <property type="term" value="P:peptide catabolic process"/>
    <property type="evidence" value="ECO:0007669"/>
    <property type="project" value="TreeGrafter"/>
</dbReference>
<keyword evidence="6" id="KW-0479">Metal-binding</keyword>
<comment type="similarity">
    <text evidence="3">Belongs to the peptidase M1 family.</text>
</comment>
<dbReference type="PANTHER" id="PTHR11533">
    <property type="entry name" value="PROTEASE M1 ZINC METALLOPROTEASE"/>
    <property type="match status" value="1"/>
</dbReference>
<protein>
    <recommendedName>
        <fullName evidence="13">ERAP1-like C-terminal domain-containing protein</fullName>
    </recommendedName>
</protein>
<evidence type="ECO:0000256" key="5">
    <source>
        <dbReference type="ARBA" id="ARBA00022670"/>
    </source>
</evidence>
<keyword evidence="4" id="KW-1003">Cell membrane</keyword>
<dbReference type="Proteomes" id="UP001381693">
    <property type="component" value="Unassembled WGS sequence"/>
</dbReference>
<keyword evidence="10" id="KW-0472">Membrane</keyword>
<dbReference type="FunFam" id="1.25.50.20:FF:000001">
    <property type="entry name" value="Aminopeptidase"/>
    <property type="match status" value="1"/>
</dbReference>
<dbReference type="EMBL" id="JAXCGZ010002925">
    <property type="protein sequence ID" value="KAK7083493.1"/>
    <property type="molecule type" value="Genomic_DNA"/>
</dbReference>
<evidence type="ECO:0000256" key="9">
    <source>
        <dbReference type="ARBA" id="ARBA00023049"/>
    </source>
</evidence>
<dbReference type="GO" id="GO:0005886">
    <property type="term" value="C:plasma membrane"/>
    <property type="evidence" value="ECO:0007669"/>
    <property type="project" value="UniProtKB-SubCell"/>
</dbReference>
<dbReference type="GO" id="GO:0006508">
    <property type="term" value="P:proteolysis"/>
    <property type="evidence" value="ECO:0007669"/>
    <property type="project" value="UniProtKB-KW"/>
</dbReference>
<dbReference type="PANTHER" id="PTHR11533:SF294">
    <property type="entry name" value="THYROTROPIN-RELEASING HORMONE-DEGRADING ECTOENZYME"/>
    <property type="match status" value="1"/>
</dbReference>
<sequence>MVWMKDTEPQITIRNLPNRDKWVIFNIQQTGYYRVNYDINNWKLIIDQLKTNHEVINIMNRAQIIDDALDLARAGQLSYNIALSVNSYLNRETEYVPWVAALNNLDYIENMFSRAAGYGALKKYLLHLVVPLYKAVGFADNLNDPHLDQKKRVRALSWACMLGYEDCVNKSVALFKHWMNDPSNISIISPNLKSTVYCTAIKHGGEEEWNFAWNQYLNSNVGSEKDKLLYAMGCSKETWMLSRYLELAFAKNSAIRTQDAARVFSSIARNNVGRYLAWNFLKEQWPRISKHFGSGLFAAARIVKFATGAFNTDLELKELELFRDKYKGTLKAATRAVDQNIERTSNNIAWMNNSYDTIVGWLENNGHSNKLRNL</sequence>
<comment type="caution">
    <text evidence="14">The sequence shown here is derived from an EMBL/GenBank/DDBJ whole genome shotgun (WGS) entry which is preliminary data.</text>
</comment>
<keyword evidence="5" id="KW-0645">Protease</keyword>
<organism evidence="14 15">
    <name type="scientific">Halocaridina rubra</name>
    <name type="common">Hawaiian red shrimp</name>
    <dbReference type="NCBI Taxonomy" id="373956"/>
    <lineage>
        <taxon>Eukaryota</taxon>
        <taxon>Metazoa</taxon>
        <taxon>Ecdysozoa</taxon>
        <taxon>Arthropoda</taxon>
        <taxon>Crustacea</taxon>
        <taxon>Multicrustacea</taxon>
        <taxon>Malacostraca</taxon>
        <taxon>Eumalacostraca</taxon>
        <taxon>Eucarida</taxon>
        <taxon>Decapoda</taxon>
        <taxon>Pleocyemata</taxon>
        <taxon>Caridea</taxon>
        <taxon>Atyoidea</taxon>
        <taxon>Atyidae</taxon>
        <taxon>Halocaridina</taxon>
    </lineage>
</organism>
<dbReference type="AlphaFoldDB" id="A0AAN8XKS7"/>
<keyword evidence="9" id="KW-0482">Metalloprotease</keyword>
<evidence type="ECO:0000256" key="6">
    <source>
        <dbReference type="ARBA" id="ARBA00022723"/>
    </source>
</evidence>
<dbReference type="GO" id="GO:0005737">
    <property type="term" value="C:cytoplasm"/>
    <property type="evidence" value="ECO:0007669"/>
    <property type="project" value="TreeGrafter"/>
</dbReference>
<evidence type="ECO:0000256" key="3">
    <source>
        <dbReference type="ARBA" id="ARBA00010136"/>
    </source>
</evidence>
<dbReference type="GO" id="GO:0008270">
    <property type="term" value="F:zinc ion binding"/>
    <property type="evidence" value="ECO:0007669"/>
    <property type="project" value="TreeGrafter"/>
</dbReference>
<dbReference type="InterPro" id="IPR024571">
    <property type="entry name" value="ERAP1-like_C_dom"/>
</dbReference>
<evidence type="ECO:0000256" key="11">
    <source>
        <dbReference type="ARBA" id="ARBA00023157"/>
    </source>
</evidence>
<evidence type="ECO:0000256" key="4">
    <source>
        <dbReference type="ARBA" id="ARBA00022475"/>
    </source>
</evidence>
<evidence type="ECO:0000313" key="15">
    <source>
        <dbReference type="Proteomes" id="UP001381693"/>
    </source>
</evidence>
<keyword evidence="12" id="KW-0325">Glycoprotein</keyword>
<feature type="domain" description="ERAP1-like C-terminal" evidence="13">
    <location>
        <begin position="22"/>
        <end position="344"/>
    </location>
</feature>
<keyword evidence="11" id="KW-1015">Disulfide bond</keyword>
<comment type="subcellular location">
    <subcellularLocation>
        <location evidence="2">Cell membrane</location>
    </subcellularLocation>
</comment>
<dbReference type="Pfam" id="PF11838">
    <property type="entry name" value="ERAP1_C"/>
    <property type="match status" value="1"/>
</dbReference>
<gene>
    <name evidence="14" type="ORF">SK128_002213</name>
</gene>
<keyword evidence="15" id="KW-1185">Reference proteome</keyword>
<proteinExistence type="inferred from homology"/>
<evidence type="ECO:0000256" key="7">
    <source>
        <dbReference type="ARBA" id="ARBA00022801"/>
    </source>
</evidence>
<dbReference type="GO" id="GO:0070006">
    <property type="term" value="F:metalloaminopeptidase activity"/>
    <property type="evidence" value="ECO:0007669"/>
    <property type="project" value="TreeGrafter"/>
</dbReference>
<evidence type="ECO:0000259" key="13">
    <source>
        <dbReference type="Pfam" id="PF11838"/>
    </source>
</evidence>
<evidence type="ECO:0000313" key="14">
    <source>
        <dbReference type="EMBL" id="KAK7083493.1"/>
    </source>
</evidence>
<keyword evidence="7" id="KW-0378">Hydrolase</keyword>
<comment type="cofactor">
    <cofactor evidence="1">
        <name>Zn(2+)</name>
        <dbReference type="ChEBI" id="CHEBI:29105"/>
    </cofactor>
</comment>
<evidence type="ECO:0000256" key="1">
    <source>
        <dbReference type="ARBA" id="ARBA00001947"/>
    </source>
</evidence>
<name>A0AAN8XKS7_HALRR</name>
<reference evidence="14 15" key="1">
    <citation type="submission" date="2023-11" db="EMBL/GenBank/DDBJ databases">
        <title>Halocaridina rubra genome assembly.</title>
        <authorList>
            <person name="Smith C."/>
        </authorList>
    </citation>
    <scope>NUCLEOTIDE SEQUENCE [LARGE SCALE GENOMIC DNA]</scope>
    <source>
        <strain evidence="14">EP-1</strain>
        <tissue evidence="14">Whole</tissue>
    </source>
</reference>
<dbReference type="InterPro" id="IPR050344">
    <property type="entry name" value="Peptidase_M1_aminopeptidases"/>
</dbReference>
<evidence type="ECO:0000256" key="8">
    <source>
        <dbReference type="ARBA" id="ARBA00022833"/>
    </source>
</evidence>
<dbReference type="Gene3D" id="2.60.40.1910">
    <property type="match status" value="1"/>
</dbReference>
<dbReference type="GO" id="GO:0005615">
    <property type="term" value="C:extracellular space"/>
    <property type="evidence" value="ECO:0007669"/>
    <property type="project" value="TreeGrafter"/>
</dbReference>
<keyword evidence="8" id="KW-0862">Zinc</keyword>
<evidence type="ECO:0000256" key="12">
    <source>
        <dbReference type="ARBA" id="ARBA00023180"/>
    </source>
</evidence>